<evidence type="ECO:0000256" key="5">
    <source>
        <dbReference type="ARBA" id="ARBA00022692"/>
    </source>
</evidence>
<dbReference type="PANTHER" id="PTHR21072">
    <property type="entry name" value="GPI TRANSAMIDASE COMPONENT PIG-S"/>
    <property type="match status" value="1"/>
</dbReference>
<comment type="pathway">
    <text evidence="2">Glycolipid biosynthesis; glycosylphosphatidylinositol-anchor biosynthesis.</text>
</comment>
<dbReference type="Pfam" id="PF10510">
    <property type="entry name" value="PIG-S"/>
    <property type="match status" value="1"/>
</dbReference>
<name>A0A642VAZ5_9ASCO</name>
<organism evidence="11 12">
    <name type="scientific">Trichomonascus ciferrii</name>
    <dbReference type="NCBI Taxonomy" id="44093"/>
    <lineage>
        <taxon>Eukaryota</taxon>
        <taxon>Fungi</taxon>
        <taxon>Dikarya</taxon>
        <taxon>Ascomycota</taxon>
        <taxon>Saccharomycotina</taxon>
        <taxon>Dipodascomycetes</taxon>
        <taxon>Dipodascales</taxon>
        <taxon>Trichomonascaceae</taxon>
        <taxon>Trichomonascus</taxon>
        <taxon>Trichomonascus ciferrii complex</taxon>
    </lineage>
</organism>
<evidence type="ECO:0000313" key="11">
    <source>
        <dbReference type="EMBL" id="KAA8916767.1"/>
    </source>
</evidence>
<evidence type="ECO:0000256" key="8">
    <source>
        <dbReference type="ARBA" id="ARBA00023136"/>
    </source>
</evidence>
<feature type="transmembrane region" description="Helical" evidence="10">
    <location>
        <begin position="12"/>
        <end position="31"/>
    </location>
</feature>
<evidence type="ECO:0008006" key="13">
    <source>
        <dbReference type="Google" id="ProtNLM"/>
    </source>
</evidence>
<keyword evidence="7 10" id="KW-1133">Transmembrane helix</keyword>
<dbReference type="VEuPathDB" id="FungiDB:TRICI_001065"/>
<evidence type="ECO:0000256" key="3">
    <source>
        <dbReference type="ARBA" id="ARBA00005316"/>
    </source>
</evidence>
<dbReference type="GO" id="GO:0042765">
    <property type="term" value="C:GPI-anchor transamidase complex"/>
    <property type="evidence" value="ECO:0007669"/>
    <property type="project" value="InterPro"/>
</dbReference>
<dbReference type="AlphaFoldDB" id="A0A642VAZ5"/>
<sequence length="471" mass="52971">MKEDEEPKVRRWIVLCFVGCMALLGVPMWLLTTSIYRAPLNYGLMDYYDNNIESDISVEIPVYLNAGQEFPDLVEASQYVIDKELRDMDVHGWRLQMRPGRGAYTDYNVDFRLGEEDLFVVSEVGRDILVVHTMEMVGTGEIPELVSTVLLEHVFKEEIEMFRHRQNTPAEVVGYSPKYHLTFSLFAGGGEPISWDIVPALEEHFTPLRQSLARVANITVDTQVQHYSSLGGDVPSPNEYGEYVLEKNNLATFINFADWSLTSIHSYPTLHFILYVPSHEQSPMYIRNSSTNSFSVPQWGGVMIRNRPKSGHFSSQDLLPVLETFSSQLLALLGAPSSPNSPAYRLDILSRISTVRALTAAASTLGSLHRLSQSLPNIAIPTPVLYGVQEACNNIQQSLRSLKLGEFQSAIVRAGEALQRSESAFFDKMMVQQVFFPEEHKVAIYLPLLGPASVVLLMGSLRILKEYKQSK</sequence>
<dbReference type="PANTHER" id="PTHR21072:SF13">
    <property type="entry name" value="GPI TRANSAMIDASE COMPONENT PIG-S"/>
    <property type="match status" value="1"/>
</dbReference>
<comment type="similarity">
    <text evidence="3">Belongs to the PIGS family.</text>
</comment>
<reference evidence="11" key="1">
    <citation type="journal article" date="2019" name="G3 (Bethesda)">
        <title>Genome Assemblies of Two Rare Opportunistic Yeast Pathogens: Diutina rugosa (syn. Candida rugosa) and Trichomonascus ciferrii (syn. Candida ciferrii).</title>
        <authorList>
            <person name="Mixao V."/>
            <person name="Saus E."/>
            <person name="Hansen A.P."/>
            <person name="Lass-Florl C."/>
            <person name="Gabaldon T."/>
        </authorList>
    </citation>
    <scope>NUCLEOTIDE SEQUENCE</scope>
    <source>
        <strain evidence="11">CBS 4856</strain>
    </source>
</reference>
<evidence type="ECO:0000256" key="2">
    <source>
        <dbReference type="ARBA" id="ARBA00004687"/>
    </source>
</evidence>
<comment type="subcellular location">
    <subcellularLocation>
        <location evidence="1">Endoplasmic reticulum membrane</location>
        <topology evidence="1">Multi-pass membrane protein</topology>
    </subcellularLocation>
</comment>
<evidence type="ECO:0000256" key="6">
    <source>
        <dbReference type="ARBA" id="ARBA00022824"/>
    </source>
</evidence>
<keyword evidence="4" id="KW-0337">GPI-anchor biosynthesis</keyword>
<dbReference type="GO" id="GO:0016255">
    <property type="term" value="P:attachment of GPI anchor to protein"/>
    <property type="evidence" value="ECO:0007669"/>
    <property type="project" value="InterPro"/>
</dbReference>
<protein>
    <recommendedName>
        <fullName evidence="13">GPI transamidase component PIG-S</fullName>
    </recommendedName>
</protein>
<proteinExistence type="inferred from homology"/>
<evidence type="ECO:0000256" key="7">
    <source>
        <dbReference type="ARBA" id="ARBA00022989"/>
    </source>
</evidence>
<dbReference type="UniPathway" id="UPA00196"/>
<keyword evidence="6" id="KW-0256">Endoplasmic reticulum</keyword>
<keyword evidence="5 10" id="KW-0812">Transmembrane</keyword>
<keyword evidence="12" id="KW-1185">Reference proteome</keyword>
<evidence type="ECO:0000313" key="12">
    <source>
        <dbReference type="Proteomes" id="UP000761534"/>
    </source>
</evidence>
<keyword evidence="9" id="KW-0325">Glycoprotein</keyword>
<dbReference type="OrthoDB" id="28748at2759"/>
<dbReference type="Proteomes" id="UP000761534">
    <property type="component" value="Unassembled WGS sequence"/>
</dbReference>
<evidence type="ECO:0000256" key="10">
    <source>
        <dbReference type="SAM" id="Phobius"/>
    </source>
</evidence>
<dbReference type="EMBL" id="SWFS01000082">
    <property type="protein sequence ID" value="KAA8916767.1"/>
    <property type="molecule type" value="Genomic_DNA"/>
</dbReference>
<dbReference type="GO" id="GO:0006506">
    <property type="term" value="P:GPI anchor biosynthetic process"/>
    <property type="evidence" value="ECO:0007669"/>
    <property type="project" value="UniProtKB-UniPathway"/>
</dbReference>
<gene>
    <name evidence="11" type="ORF">TRICI_001065</name>
</gene>
<evidence type="ECO:0000256" key="4">
    <source>
        <dbReference type="ARBA" id="ARBA00022502"/>
    </source>
</evidence>
<comment type="caution">
    <text evidence="11">The sequence shown here is derived from an EMBL/GenBank/DDBJ whole genome shotgun (WGS) entry which is preliminary data.</text>
</comment>
<feature type="transmembrane region" description="Helical" evidence="10">
    <location>
        <begin position="442"/>
        <end position="464"/>
    </location>
</feature>
<evidence type="ECO:0000256" key="1">
    <source>
        <dbReference type="ARBA" id="ARBA00004477"/>
    </source>
</evidence>
<dbReference type="InterPro" id="IPR019540">
    <property type="entry name" value="PtdIno-glycan_biosynth_class_S"/>
</dbReference>
<evidence type="ECO:0000256" key="9">
    <source>
        <dbReference type="ARBA" id="ARBA00023180"/>
    </source>
</evidence>
<accession>A0A642VAZ5</accession>
<keyword evidence="8 10" id="KW-0472">Membrane</keyword>